<accession>A0A194W336</accession>
<protein>
    <submittedName>
        <fullName evidence="2">Uncharacterized protein</fullName>
    </submittedName>
</protein>
<name>A0A194W336_CYTMA</name>
<organism evidence="2 3">
    <name type="scientific">Cytospora mali</name>
    <name type="common">Apple Valsa canker fungus</name>
    <name type="synonym">Valsa mali</name>
    <dbReference type="NCBI Taxonomy" id="578113"/>
    <lineage>
        <taxon>Eukaryota</taxon>
        <taxon>Fungi</taxon>
        <taxon>Dikarya</taxon>
        <taxon>Ascomycota</taxon>
        <taxon>Pezizomycotina</taxon>
        <taxon>Sordariomycetes</taxon>
        <taxon>Sordariomycetidae</taxon>
        <taxon>Diaporthales</taxon>
        <taxon>Cytosporaceae</taxon>
        <taxon>Cytospora</taxon>
    </lineage>
</organism>
<evidence type="ECO:0000313" key="2">
    <source>
        <dbReference type="EMBL" id="KUI70450.1"/>
    </source>
</evidence>
<dbReference type="EMBL" id="CM003103">
    <property type="protein sequence ID" value="KUI70450.1"/>
    <property type="molecule type" value="Genomic_DNA"/>
</dbReference>
<feature type="region of interest" description="Disordered" evidence="1">
    <location>
        <begin position="1"/>
        <end position="23"/>
    </location>
</feature>
<dbReference type="OrthoDB" id="10536661at2759"/>
<feature type="region of interest" description="Disordered" evidence="1">
    <location>
        <begin position="145"/>
        <end position="169"/>
    </location>
</feature>
<proteinExistence type="predicted"/>
<reference evidence="2" key="1">
    <citation type="submission" date="2014-12" db="EMBL/GenBank/DDBJ databases">
        <title>Genome Sequence of Valsa Canker Pathogens Uncovers a Specific Adaption of Colonization on Woody Bark.</title>
        <authorList>
            <person name="Yin Z."/>
            <person name="Liu H."/>
            <person name="Gao X."/>
            <person name="Li Z."/>
            <person name="Song N."/>
            <person name="Ke X."/>
            <person name="Dai Q."/>
            <person name="Wu Y."/>
            <person name="Sun Y."/>
            <person name="Xu J.-R."/>
            <person name="Kang Z.K."/>
            <person name="Wang L."/>
            <person name="Huang L."/>
        </authorList>
    </citation>
    <scope>NUCLEOTIDE SEQUENCE [LARGE SCALE GENOMIC DNA]</scope>
    <source>
        <strain evidence="2">03-8</strain>
    </source>
</reference>
<gene>
    <name evidence="2" type="ORF">VM1G_11722</name>
</gene>
<dbReference type="AlphaFoldDB" id="A0A194W336"/>
<dbReference type="Proteomes" id="UP000078559">
    <property type="component" value="Chromosome 6"/>
</dbReference>
<feature type="compositionally biased region" description="Gly residues" evidence="1">
    <location>
        <begin position="148"/>
        <end position="157"/>
    </location>
</feature>
<sequence length="239" mass="26224">MSNSTSRSAKGAATPSKRVTDTTPEELESMMLNAKVTGLFLEALGNQSNLVADPEKEQLGKKKNHWVLRLEIAEVSVERDPGSMKCSKMTLKPLSYKGSLSTSAQAHFKFELLQINLHVCNFVDAARPLLPFYYIIVAKELKSTSRGAQGGRGGRGGRSGRDQQLLEHPNGCRDFTADRIDMNPITKANFPSSYSRVLGPFEVTLDDNPDGIDGVTIVDADKRTYNASRSKCPPLHLKV</sequence>
<evidence type="ECO:0000313" key="3">
    <source>
        <dbReference type="Proteomes" id="UP000078559"/>
    </source>
</evidence>
<evidence type="ECO:0000256" key="1">
    <source>
        <dbReference type="SAM" id="MobiDB-lite"/>
    </source>
</evidence>
<keyword evidence="3" id="KW-1185">Reference proteome</keyword>